<feature type="compositionally biased region" description="Low complexity" evidence="3">
    <location>
        <begin position="34"/>
        <end position="50"/>
    </location>
</feature>
<name>A0A327Z9F2_9ACTN</name>
<evidence type="ECO:0000256" key="2">
    <source>
        <dbReference type="PIRSR" id="PIRSR605754-1"/>
    </source>
</evidence>
<keyword evidence="5" id="KW-1185">Reference proteome</keyword>
<dbReference type="NCBIfam" id="TIGR01076">
    <property type="entry name" value="sortase_fam"/>
    <property type="match status" value="1"/>
</dbReference>
<feature type="compositionally biased region" description="Acidic residues" evidence="3">
    <location>
        <begin position="402"/>
        <end position="411"/>
    </location>
</feature>
<keyword evidence="1" id="KW-0378">Hydrolase</keyword>
<dbReference type="Pfam" id="PF04203">
    <property type="entry name" value="Sortase"/>
    <property type="match status" value="1"/>
</dbReference>
<feature type="compositionally biased region" description="Pro residues" evidence="3">
    <location>
        <begin position="81"/>
        <end position="94"/>
    </location>
</feature>
<dbReference type="InterPro" id="IPR053465">
    <property type="entry name" value="Sortase_Class_E"/>
</dbReference>
<dbReference type="GO" id="GO:0016787">
    <property type="term" value="F:hydrolase activity"/>
    <property type="evidence" value="ECO:0007669"/>
    <property type="project" value="UniProtKB-KW"/>
</dbReference>
<protein>
    <submittedName>
        <fullName evidence="4">LPXTG-site transpeptidase (Sortase) family protein</fullName>
    </submittedName>
</protein>
<gene>
    <name evidence="4" type="ORF">B0I29_110107</name>
</gene>
<evidence type="ECO:0000313" key="5">
    <source>
        <dbReference type="Proteomes" id="UP000249341"/>
    </source>
</evidence>
<dbReference type="SUPFAM" id="SSF63817">
    <property type="entry name" value="Sortase"/>
    <property type="match status" value="1"/>
</dbReference>
<feature type="compositionally biased region" description="Basic and acidic residues" evidence="3">
    <location>
        <begin position="412"/>
        <end position="427"/>
    </location>
</feature>
<comment type="caution">
    <text evidence="4">The sequence shown here is derived from an EMBL/GenBank/DDBJ whole genome shotgun (WGS) entry which is preliminary data.</text>
</comment>
<dbReference type="Gene3D" id="2.40.260.10">
    <property type="entry name" value="Sortase"/>
    <property type="match status" value="1"/>
</dbReference>
<feature type="active site" description="Acyl-thioester intermediate" evidence="2">
    <location>
        <position position="631"/>
    </location>
</feature>
<feature type="active site" description="Proton donor/acceptor" evidence="2">
    <location>
        <position position="565"/>
    </location>
</feature>
<feature type="compositionally biased region" description="Low complexity" evidence="3">
    <location>
        <begin position="368"/>
        <end position="397"/>
    </location>
</feature>
<feature type="region of interest" description="Disordered" evidence="3">
    <location>
        <begin position="279"/>
        <end position="332"/>
    </location>
</feature>
<reference evidence="4 5" key="1">
    <citation type="submission" date="2018-06" db="EMBL/GenBank/DDBJ databases">
        <title>Genomic Encyclopedia of Type Strains, Phase III (KMG-III): the genomes of soil and plant-associated and newly described type strains.</title>
        <authorList>
            <person name="Whitman W."/>
        </authorList>
    </citation>
    <scope>NUCLEOTIDE SEQUENCE [LARGE SCALE GENOMIC DNA]</scope>
    <source>
        <strain evidence="4 5">CGMCC 4.7090</strain>
    </source>
</reference>
<feature type="compositionally biased region" description="Low complexity" evidence="3">
    <location>
        <begin position="132"/>
        <end position="151"/>
    </location>
</feature>
<sequence>MSPEPLPGAQTPLPGAQTAQAPRPAEQPSWVPRAEPAAPAATWTDPAATARLSTNGTAQPVAAQPLADSRGDTTTEWAATPQPPIEAPQSPAPAPATRVGRRRRAESDTTAGWQPTGAGGPAPQSPVPQSPAPHSQIPQGQISQGQISQGQVAQGHVPQSPTAPVPTVSSYQPQSPAPQARTPFAADATAAFGVVGAQRAAGTQAPTGPQNQNPADAQRPVAAQRSAADQPSVAEQKWAAMSAATGQATGAASVPVPATGAASVPVPAAGAASVPVPAAGAASVPAGGSSGGSTNGQAPGHGHASGNGHAPGHGSAAVGGYPNGAVGPTRDPSVTTVIRTIDAPTGMLPTLPAGAPLPGKLTALPPGAAAQAAREAAGPDATLGAASVSATPVSPASPGDPADAETPDDDSSNPKRGERVVKLRPEQTGEGYKSVYSELTRPTVGSRIRTGIRTSGEVMITFGLIVLLFAGYQVFGNSAKVQSEQDNLAQELDQAWADPTVAPTAAAQGPAAPGDSLVGRLYIPKFDKEWVVVNGVQPDDIKYAPGHYPDTALPGEIGNFSVAGHRIKKIFWRLDELNDGDVIGVETRDSWFVYHVYKSEVVRPNQVEVVAPVPGKPKATPTKALLTLTTCNPKFNNYERLIVHAELVSTVPRDQSKPDAGMPAEMKAS</sequence>
<proteinExistence type="predicted"/>
<evidence type="ECO:0000256" key="3">
    <source>
        <dbReference type="SAM" id="MobiDB-lite"/>
    </source>
</evidence>
<dbReference type="NCBIfam" id="NF033747">
    <property type="entry name" value="class_E_sortase"/>
    <property type="match status" value="1"/>
</dbReference>
<dbReference type="InterPro" id="IPR023365">
    <property type="entry name" value="Sortase_dom-sf"/>
</dbReference>
<feature type="region of interest" description="Disordered" evidence="3">
    <location>
        <begin position="197"/>
        <end position="239"/>
    </location>
</feature>
<feature type="region of interest" description="Disordered" evidence="3">
    <location>
        <begin position="1"/>
        <end position="185"/>
    </location>
</feature>
<evidence type="ECO:0000256" key="1">
    <source>
        <dbReference type="ARBA" id="ARBA00022801"/>
    </source>
</evidence>
<accession>A0A327Z9F2</accession>
<dbReference type="InterPro" id="IPR005754">
    <property type="entry name" value="Sortase"/>
</dbReference>
<dbReference type="Proteomes" id="UP000249341">
    <property type="component" value="Unassembled WGS sequence"/>
</dbReference>
<dbReference type="EMBL" id="QLMJ01000010">
    <property type="protein sequence ID" value="RAK35354.1"/>
    <property type="molecule type" value="Genomic_DNA"/>
</dbReference>
<evidence type="ECO:0000313" key="4">
    <source>
        <dbReference type="EMBL" id="RAK35354.1"/>
    </source>
</evidence>
<dbReference type="CDD" id="cd05830">
    <property type="entry name" value="Sortase_E"/>
    <property type="match status" value="1"/>
</dbReference>
<organism evidence="4 5">
    <name type="scientific">Actinoplanes lutulentus</name>
    <dbReference type="NCBI Taxonomy" id="1287878"/>
    <lineage>
        <taxon>Bacteria</taxon>
        <taxon>Bacillati</taxon>
        <taxon>Actinomycetota</taxon>
        <taxon>Actinomycetes</taxon>
        <taxon>Micromonosporales</taxon>
        <taxon>Micromonosporaceae</taxon>
        <taxon>Actinoplanes</taxon>
    </lineage>
</organism>
<dbReference type="AlphaFoldDB" id="A0A327Z9F2"/>
<dbReference type="RefSeq" id="WP_245972670.1">
    <property type="nucleotide sequence ID" value="NZ_JACHWI010000004.1"/>
</dbReference>
<feature type="region of interest" description="Disordered" evidence="3">
    <location>
        <begin position="368"/>
        <end position="428"/>
    </location>
</feature>
<dbReference type="InterPro" id="IPR042003">
    <property type="entry name" value="Sortase_E"/>
</dbReference>
<feature type="compositionally biased region" description="Polar residues" evidence="3">
    <location>
        <begin position="157"/>
        <end position="174"/>
    </location>
</feature>
<feature type="compositionally biased region" description="Polar residues" evidence="3">
    <location>
        <begin position="204"/>
        <end position="215"/>
    </location>
</feature>